<reference evidence="1" key="1">
    <citation type="journal article" date="2021" name="Proc. Natl. Acad. Sci. U.S.A.">
        <title>A Catalog of Tens of Thousands of Viruses from Human Metagenomes Reveals Hidden Associations with Chronic Diseases.</title>
        <authorList>
            <person name="Tisza M.J."/>
            <person name="Buck C.B."/>
        </authorList>
    </citation>
    <scope>NUCLEOTIDE SEQUENCE</scope>
    <source>
        <strain evidence="1">CtCVG11</strain>
    </source>
</reference>
<name>A0A8S5UAK9_9CAUD</name>
<organism evidence="1">
    <name type="scientific">Caudovirales sp. ctCVG11</name>
    <dbReference type="NCBI Taxonomy" id="2825759"/>
    <lineage>
        <taxon>Viruses</taxon>
        <taxon>Duplodnaviria</taxon>
        <taxon>Heunggongvirae</taxon>
        <taxon>Uroviricota</taxon>
        <taxon>Caudoviricetes</taxon>
    </lineage>
</organism>
<dbReference type="EMBL" id="BK016055">
    <property type="protein sequence ID" value="DAF91504.1"/>
    <property type="molecule type" value="Genomic_DNA"/>
</dbReference>
<sequence>MLPTPCRAWITLAQLHTPDSGGTGSASPGHSGA</sequence>
<evidence type="ECO:0000313" key="1">
    <source>
        <dbReference type="EMBL" id="DAF91504.1"/>
    </source>
</evidence>
<protein>
    <submittedName>
        <fullName evidence="1">Uncharacterized protein</fullName>
    </submittedName>
</protein>
<accession>A0A8S5UAK9</accession>
<proteinExistence type="predicted"/>